<feature type="domain" description="C2H2-type" evidence="13">
    <location>
        <begin position="344"/>
        <end position="371"/>
    </location>
</feature>
<evidence type="ECO:0000256" key="5">
    <source>
        <dbReference type="ARBA" id="ARBA00022771"/>
    </source>
</evidence>
<dbReference type="Gene3D" id="3.30.160.60">
    <property type="entry name" value="Classic Zinc Finger"/>
    <property type="match status" value="7"/>
</dbReference>
<evidence type="ECO:0000256" key="1">
    <source>
        <dbReference type="ARBA" id="ARBA00004123"/>
    </source>
</evidence>
<dbReference type="Pfam" id="PF02023">
    <property type="entry name" value="SCAN"/>
    <property type="match status" value="1"/>
</dbReference>
<dbReference type="SMART" id="SM00431">
    <property type="entry name" value="SCAN"/>
    <property type="match status" value="1"/>
</dbReference>
<dbReference type="PANTHER" id="PTHR24394">
    <property type="entry name" value="ZINC FINGER PROTEIN"/>
    <property type="match status" value="1"/>
</dbReference>
<dbReference type="GO" id="GO:0008270">
    <property type="term" value="F:zinc ion binding"/>
    <property type="evidence" value="ECO:0007669"/>
    <property type="project" value="UniProtKB-KW"/>
</dbReference>
<protein>
    <submittedName>
        <fullName evidence="17">Zinc finger and SCAN domain-containing protein 31-like</fullName>
    </submittedName>
</protein>
<dbReference type="Proteomes" id="UP000504612">
    <property type="component" value="Unplaced"/>
</dbReference>
<evidence type="ECO:0000313" key="16">
    <source>
        <dbReference type="Proteomes" id="UP000504612"/>
    </source>
</evidence>
<evidence type="ECO:0000256" key="7">
    <source>
        <dbReference type="ARBA" id="ARBA00023015"/>
    </source>
</evidence>
<dbReference type="Gene3D" id="1.10.4020.10">
    <property type="entry name" value="DNA breaking-rejoining enzymes"/>
    <property type="match status" value="1"/>
</dbReference>
<evidence type="ECO:0000256" key="3">
    <source>
        <dbReference type="ARBA" id="ARBA00022723"/>
    </source>
</evidence>
<dbReference type="GeneID" id="113430511"/>
<evidence type="ECO:0000259" key="13">
    <source>
        <dbReference type="PROSITE" id="PS50157"/>
    </source>
</evidence>
<dbReference type="FunFam" id="3.30.160.60:FF:000446">
    <property type="entry name" value="Zinc finger protein"/>
    <property type="match status" value="1"/>
</dbReference>
<dbReference type="SUPFAM" id="SSF109640">
    <property type="entry name" value="KRAB domain (Kruppel-associated box)"/>
    <property type="match status" value="1"/>
</dbReference>
<evidence type="ECO:0000256" key="10">
    <source>
        <dbReference type="ARBA" id="ARBA00023242"/>
    </source>
</evidence>
<dbReference type="SUPFAM" id="SSF57667">
    <property type="entry name" value="beta-beta-alpha zinc fingers"/>
    <property type="match status" value="4"/>
</dbReference>
<evidence type="ECO:0000256" key="6">
    <source>
        <dbReference type="ARBA" id="ARBA00022833"/>
    </source>
</evidence>
<dbReference type="InterPro" id="IPR036051">
    <property type="entry name" value="KRAB_dom_sf"/>
</dbReference>
<dbReference type="InterPro" id="IPR001909">
    <property type="entry name" value="KRAB"/>
</dbReference>
<dbReference type="KEGG" id="nss:113430511"/>
<evidence type="ECO:0000256" key="9">
    <source>
        <dbReference type="ARBA" id="ARBA00023163"/>
    </source>
</evidence>
<feature type="domain" description="C2H2-type" evidence="13">
    <location>
        <begin position="288"/>
        <end position="315"/>
    </location>
</feature>
<dbReference type="GO" id="GO:0003677">
    <property type="term" value="F:DNA binding"/>
    <property type="evidence" value="ECO:0007669"/>
    <property type="project" value="UniProtKB-KW"/>
</dbReference>
<feature type="non-terminal residue" evidence="17">
    <location>
        <position position="1"/>
    </location>
</feature>
<feature type="domain" description="C2H2-type" evidence="13">
    <location>
        <begin position="372"/>
        <end position="399"/>
    </location>
</feature>
<dbReference type="InterPro" id="IPR036236">
    <property type="entry name" value="Znf_C2H2_sf"/>
</dbReference>
<evidence type="ECO:0000256" key="11">
    <source>
        <dbReference type="PROSITE-ProRule" id="PRU00042"/>
    </source>
</evidence>
<dbReference type="PROSITE" id="PS00028">
    <property type="entry name" value="ZINC_FINGER_C2H2_1"/>
    <property type="match status" value="6"/>
</dbReference>
<feature type="region of interest" description="Disordered" evidence="12">
    <location>
        <begin position="21"/>
        <end position="55"/>
    </location>
</feature>
<dbReference type="Pfam" id="PF01352">
    <property type="entry name" value="KRAB"/>
    <property type="match status" value="1"/>
</dbReference>
<evidence type="ECO:0000256" key="4">
    <source>
        <dbReference type="ARBA" id="ARBA00022737"/>
    </source>
</evidence>
<dbReference type="FunFam" id="3.30.160.60:FF:000688">
    <property type="entry name" value="zinc finger protein 197 isoform X1"/>
    <property type="match status" value="1"/>
</dbReference>
<evidence type="ECO:0000256" key="12">
    <source>
        <dbReference type="SAM" id="MobiDB-lite"/>
    </source>
</evidence>
<dbReference type="GO" id="GO:0005634">
    <property type="term" value="C:nucleus"/>
    <property type="evidence" value="ECO:0007669"/>
    <property type="project" value="UniProtKB-SubCell"/>
</dbReference>
<dbReference type="Gene3D" id="6.10.140.140">
    <property type="match status" value="1"/>
</dbReference>
<dbReference type="GO" id="GO:0000981">
    <property type="term" value="F:DNA-binding transcription factor activity, RNA polymerase II-specific"/>
    <property type="evidence" value="ECO:0007669"/>
    <property type="project" value="TreeGrafter"/>
</dbReference>
<dbReference type="FunFam" id="3.30.160.60:FF:000564">
    <property type="entry name" value="zinc finger protein 699"/>
    <property type="match status" value="1"/>
</dbReference>
<reference evidence="17" key="1">
    <citation type="submission" date="2025-08" db="UniProtKB">
        <authorList>
            <consortium name="RefSeq"/>
        </authorList>
    </citation>
    <scope>IDENTIFICATION</scope>
</reference>
<accession>A0A6J1W048</accession>
<dbReference type="PROSITE" id="PS50804">
    <property type="entry name" value="SCAN_BOX"/>
    <property type="match status" value="1"/>
</dbReference>
<keyword evidence="6" id="KW-0862">Zinc</keyword>
<feature type="domain" description="C2H2-type" evidence="13">
    <location>
        <begin position="428"/>
        <end position="455"/>
    </location>
</feature>
<comment type="subcellular location">
    <subcellularLocation>
        <location evidence="1">Nucleus</location>
    </subcellularLocation>
</comment>
<dbReference type="RefSeq" id="XP_026548737.1">
    <property type="nucleotide sequence ID" value="XM_026692952.1"/>
</dbReference>
<keyword evidence="3" id="KW-0479">Metal-binding</keyword>
<keyword evidence="5 11" id="KW-0863">Zinc-finger</keyword>
<gene>
    <name evidence="17" type="primary">LOC113430511</name>
</gene>
<evidence type="ECO:0000259" key="14">
    <source>
        <dbReference type="PROSITE" id="PS50804"/>
    </source>
</evidence>
<keyword evidence="10" id="KW-0539">Nucleus</keyword>
<dbReference type="SMART" id="SM00355">
    <property type="entry name" value="ZnF_C2H2"/>
    <property type="match status" value="6"/>
</dbReference>
<sequence>NLGDPSIHFGVGLETREKMEAQRLADAGVGKDPPVTQPWNCGKNATSPGEKSQEEEASISEVQCCHFSKVQFQEDKSPRDVCSRLHQLCRQWLQPERHTRTQILDLVLLKQFLSLLPPEMEKWVWECGAETTSQAVALAEGFLLAQESEKMQKSLEAMTEYPKGRQDSFKPSQELLLREHLRKDGSQDTTPESRKLSLEFFESPRLCGGAGGLAEPLFQGGVSFEDVAVYFSKEEWSQLDADQKELYRAVMLENSRNLASLGYNGQKNKNCKEKCQAIHLKEGKEKRYQCMECGKMYTQSSSLNSHKRIHTGEKPYQCTECGKTFTRTSSLNSHKRIHTGEKPYQCMECGKTFPCSSRLNSHKKIHTGEKPYQCMECGKTFPCSRDLNSHMRIHTGEKPYQCMECGKSFTFNSGLSYHKSIHKGEKPYQCMQCGKTFPCSSRLNCHMRIHTGEKPYQCMQCGKTFP</sequence>
<dbReference type="FunFam" id="3.30.160.60:FF:000912">
    <property type="entry name" value="Zinc finger protein 660"/>
    <property type="match status" value="1"/>
</dbReference>
<dbReference type="PROSITE" id="PS50805">
    <property type="entry name" value="KRAB"/>
    <property type="match status" value="1"/>
</dbReference>
<dbReference type="InterPro" id="IPR038269">
    <property type="entry name" value="SCAN_sf"/>
</dbReference>
<keyword evidence="7" id="KW-0805">Transcription regulation</keyword>
<dbReference type="FunFam" id="3.30.160.60:FF:000383">
    <property type="entry name" value="Uncharacterized protein"/>
    <property type="match status" value="1"/>
</dbReference>
<feature type="domain" description="C2H2-type" evidence="13">
    <location>
        <begin position="316"/>
        <end position="343"/>
    </location>
</feature>
<name>A0A6J1W048_9SAUR</name>
<keyword evidence="16" id="KW-1185">Reference proteome</keyword>
<feature type="domain" description="KRAB" evidence="15">
    <location>
        <begin position="222"/>
        <end position="299"/>
    </location>
</feature>
<evidence type="ECO:0000313" key="17">
    <source>
        <dbReference type="RefSeq" id="XP_026548737.1"/>
    </source>
</evidence>
<dbReference type="FunFam" id="3.30.160.60:FF:002063">
    <property type="entry name" value="RB associated KRAB zinc finger"/>
    <property type="match status" value="1"/>
</dbReference>
<dbReference type="Pfam" id="PF13465">
    <property type="entry name" value="zf-H2C2_2"/>
    <property type="match status" value="1"/>
</dbReference>
<dbReference type="CDD" id="cd07765">
    <property type="entry name" value="KRAB_A-box"/>
    <property type="match status" value="1"/>
</dbReference>
<evidence type="ECO:0000256" key="8">
    <source>
        <dbReference type="ARBA" id="ARBA00023125"/>
    </source>
</evidence>
<evidence type="ECO:0000259" key="15">
    <source>
        <dbReference type="PROSITE" id="PS50805"/>
    </source>
</evidence>
<organism evidence="16 17">
    <name type="scientific">Notechis scutatus</name>
    <name type="common">mainland tiger snake</name>
    <dbReference type="NCBI Taxonomy" id="8663"/>
    <lineage>
        <taxon>Eukaryota</taxon>
        <taxon>Metazoa</taxon>
        <taxon>Chordata</taxon>
        <taxon>Craniata</taxon>
        <taxon>Vertebrata</taxon>
        <taxon>Euteleostomi</taxon>
        <taxon>Lepidosauria</taxon>
        <taxon>Squamata</taxon>
        <taxon>Bifurcata</taxon>
        <taxon>Unidentata</taxon>
        <taxon>Episquamata</taxon>
        <taxon>Toxicofera</taxon>
        <taxon>Serpentes</taxon>
        <taxon>Colubroidea</taxon>
        <taxon>Elapidae</taxon>
        <taxon>Hydrophiinae</taxon>
        <taxon>Notechis</taxon>
    </lineage>
</organism>
<feature type="compositionally biased region" description="Polar residues" evidence="12">
    <location>
        <begin position="37"/>
        <end position="50"/>
    </location>
</feature>
<dbReference type="AlphaFoldDB" id="A0A6J1W048"/>
<dbReference type="InterPro" id="IPR013087">
    <property type="entry name" value="Znf_C2H2_type"/>
</dbReference>
<dbReference type="Pfam" id="PF00096">
    <property type="entry name" value="zf-C2H2"/>
    <property type="match status" value="2"/>
</dbReference>
<dbReference type="InterPro" id="IPR003309">
    <property type="entry name" value="SCAN_dom"/>
</dbReference>
<evidence type="ECO:0000256" key="2">
    <source>
        <dbReference type="ARBA" id="ARBA00006991"/>
    </source>
</evidence>
<keyword evidence="8" id="KW-0238">DNA-binding</keyword>
<comment type="similarity">
    <text evidence="2">Belongs to the krueppel C2H2-type zinc-finger protein family.</text>
</comment>
<dbReference type="PROSITE" id="PS50157">
    <property type="entry name" value="ZINC_FINGER_C2H2_2"/>
    <property type="match status" value="6"/>
</dbReference>
<keyword evidence="9" id="KW-0804">Transcription</keyword>
<feature type="domain" description="SCAN box" evidence="14">
    <location>
        <begin position="66"/>
        <end position="142"/>
    </location>
</feature>
<dbReference type="SUPFAM" id="SSF47353">
    <property type="entry name" value="Retrovirus capsid dimerization domain-like"/>
    <property type="match status" value="1"/>
</dbReference>
<feature type="domain" description="C2H2-type" evidence="13">
    <location>
        <begin position="400"/>
        <end position="427"/>
    </location>
</feature>
<keyword evidence="4" id="KW-0677">Repeat</keyword>
<dbReference type="SMART" id="SM00349">
    <property type="entry name" value="KRAB"/>
    <property type="match status" value="1"/>
</dbReference>
<feature type="non-terminal residue" evidence="17">
    <location>
        <position position="466"/>
    </location>
</feature>
<dbReference type="PANTHER" id="PTHR24394:SF48">
    <property type="entry name" value="ZINC FINGER PROTEIN 771"/>
    <property type="match status" value="1"/>
</dbReference>
<proteinExistence type="inferred from homology"/>
<dbReference type="FunFam" id="3.30.160.60:FF:000052">
    <property type="entry name" value="zinc finger protein 546 isoform X1"/>
    <property type="match status" value="1"/>
</dbReference>